<feature type="region of interest" description="Disordered" evidence="1">
    <location>
        <begin position="464"/>
        <end position="483"/>
    </location>
</feature>
<keyword evidence="3" id="KW-1185">Reference proteome</keyword>
<gene>
    <name evidence="2" type="ORF">PR048_024471</name>
</gene>
<dbReference type="PANTHER" id="PTHR10773">
    <property type="entry name" value="DNA-DIRECTED RNA POLYMERASES I, II, AND III SUBUNIT RPABC2"/>
    <property type="match status" value="1"/>
</dbReference>
<dbReference type="PANTHER" id="PTHR10773:SF19">
    <property type="match status" value="1"/>
</dbReference>
<reference evidence="2 3" key="1">
    <citation type="submission" date="2023-02" db="EMBL/GenBank/DDBJ databases">
        <title>LHISI_Scaffold_Assembly.</title>
        <authorList>
            <person name="Stuart O.P."/>
            <person name="Cleave R."/>
            <person name="Magrath M.J.L."/>
            <person name="Mikheyev A.S."/>
        </authorList>
    </citation>
    <scope>NUCLEOTIDE SEQUENCE [LARGE SCALE GENOMIC DNA]</scope>
    <source>
        <strain evidence="2">Daus_M_001</strain>
        <tissue evidence="2">Leg muscle</tissue>
    </source>
</reference>
<evidence type="ECO:0000256" key="1">
    <source>
        <dbReference type="SAM" id="MobiDB-lite"/>
    </source>
</evidence>
<comment type="caution">
    <text evidence="2">The sequence shown here is derived from an EMBL/GenBank/DDBJ whole genome shotgun (WGS) entry which is preliminary data.</text>
</comment>
<feature type="region of interest" description="Disordered" evidence="1">
    <location>
        <begin position="168"/>
        <end position="193"/>
    </location>
</feature>
<dbReference type="Proteomes" id="UP001159363">
    <property type="component" value="Chromosome 9"/>
</dbReference>
<name>A0ABQ9GNQ3_9NEOP</name>
<feature type="compositionally biased region" description="Polar residues" evidence="1">
    <location>
        <begin position="50"/>
        <end position="62"/>
    </location>
</feature>
<accession>A0ABQ9GNQ3</accession>
<evidence type="ECO:0000313" key="3">
    <source>
        <dbReference type="Proteomes" id="UP001159363"/>
    </source>
</evidence>
<feature type="region of interest" description="Disordered" evidence="1">
    <location>
        <begin position="38"/>
        <end position="68"/>
    </location>
</feature>
<dbReference type="EMBL" id="JARBHB010000010">
    <property type="protein sequence ID" value="KAJ8873649.1"/>
    <property type="molecule type" value="Genomic_DNA"/>
</dbReference>
<sequence length="686" mass="78094">MHTNHKGSVSELRNPGWLGRMRKHRQQTMEVRQQPRVIEVSVDQPRNERAGQTGNPRENPPTNDIVRHNSHMRISGIPDGEVPTGDKYGTTSHQSLPTLLGRISLSAPVKMQAGTDKPNPKHKHTRTSAAFAVWIAVYLKHPQVNSEPMTDLPWVRTLRGAVRLSGSRRPSSWASDGVAARQQSAEDTAQRRRQRVRAFRHETLEPIADLQGNEYQIPYCQVCGNTGTAAKEKKNLRFDCTKGLWSLAYGSLDSRNFPISSYGQWPTTDIIAPMRIKQGRSNVALQRTSRIRQQDGVACHQGVGTPFVNQRLVTYTPAGSPASKKASAAYIIQSVETCKNAKPVMRNSEQYWTPLHMNITAAVRLLMKSELSNRKVGCLLIKQLSRKICPETWKRNVAKRARHRPKCLPKKPTCEHGNKGYFRCKDLYLQDIRRIRQKFYQQPDHEWQNNFLLQHVSVVTPKRRCTSAGSTPTGENRDGVRRSQKYELKREAVKNHIKTFKPLQSHYRRGKHAKRQYLPSDLSVQKCGPCIQSTAQKICVSNMTITEPFSVKNSISVSEVLVRTSAPHVANLKARFQLREKYFTRNYVTRWKATLLLVTTVKKKKPPALPNIPDQATYYTRRLYLYNFILCQGSSESSQTKDTTFCYVWTENEFSKGSNQIASAVRHRLIDTNTDMATTVRLFPDG</sequence>
<protein>
    <submittedName>
        <fullName evidence="2">Uncharacterized protein</fullName>
    </submittedName>
</protein>
<evidence type="ECO:0000313" key="2">
    <source>
        <dbReference type="EMBL" id="KAJ8873649.1"/>
    </source>
</evidence>
<proteinExistence type="predicted"/>
<organism evidence="2 3">
    <name type="scientific">Dryococelus australis</name>
    <dbReference type="NCBI Taxonomy" id="614101"/>
    <lineage>
        <taxon>Eukaryota</taxon>
        <taxon>Metazoa</taxon>
        <taxon>Ecdysozoa</taxon>
        <taxon>Arthropoda</taxon>
        <taxon>Hexapoda</taxon>
        <taxon>Insecta</taxon>
        <taxon>Pterygota</taxon>
        <taxon>Neoptera</taxon>
        <taxon>Polyneoptera</taxon>
        <taxon>Phasmatodea</taxon>
        <taxon>Verophasmatodea</taxon>
        <taxon>Anareolatae</taxon>
        <taxon>Phasmatidae</taxon>
        <taxon>Eurycanthinae</taxon>
        <taxon>Dryococelus</taxon>
    </lineage>
</organism>